<comment type="caution">
    <text evidence="1">The sequence shown here is derived from an EMBL/GenBank/DDBJ whole genome shotgun (WGS) entry which is preliminary data.</text>
</comment>
<organism evidence="1 2">
    <name type="scientific">Flavobacterium magnesitis</name>
    <dbReference type="NCBI Taxonomy" id="3138077"/>
    <lineage>
        <taxon>Bacteria</taxon>
        <taxon>Pseudomonadati</taxon>
        <taxon>Bacteroidota</taxon>
        <taxon>Flavobacteriia</taxon>
        <taxon>Flavobacteriales</taxon>
        <taxon>Flavobacteriaceae</taxon>
        <taxon>Flavobacterium</taxon>
    </lineage>
</organism>
<dbReference type="EMBL" id="JBCFQK010000010">
    <property type="protein sequence ID" value="MFA9194468.1"/>
    <property type="molecule type" value="Genomic_DNA"/>
</dbReference>
<dbReference type="Proteomes" id="UP001574170">
    <property type="component" value="Unassembled WGS sequence"/>
</dbReference>
<reference evidence="1 2" key="1">
    <citation type="submission" date="2024-04" db="EMBL/GenBank/DDBJ databases">
        <title>New Clade of Flavobacterium.</title>
        <authorList>
            <person name="Matos L."/>
            <person name="Proenca D.N."/>
            <person name="Fransisco R.M."/>
            <person name="Chung A.P."/>
            <person name="Maccario L."/>
            <person name="Sorensen S.J."/>
            <person name="Morais P.V."/>
        </authorList>
    </citation>
    <scope>NUCLEOTIDE SEQUENCE [LARGE SCALE GENOMIC DNA]</scope>
    <source>
        <strain evidence="1 2">FBOR7N2.3</strain>
    </source>
</reference>
<dbReference type="RefSeq" id="WP_373391569.1">
    <property type="nucleotide sequence ID" value="NZ_JBCFQK010000010.1"/>
</dbReference>
<name>A0ABV4TKA2_9FLAO</name>
<sequence length="201" mass="22829">MKAVITGDIINSRKVASALWLEDLKVVLNAYGNEPKDWEIYRGDSFQMVVEAMDVLEIAFIIKATIKQYKELDVRMAIGLGTIDYIADKVTESNGVAFINSGECFEELKKQTLGIQTPWEEFNKSFAIIFSFVLMVADNWTSTSAEILKKALENPEINQNQLAIALNRKSQSSISASLKRAGYEELKNMIVFYKQEIKKQW</sequence>
<evidence type="ECO:0000313" key="1">
    <source>
        <dbReference type="EMBL" id="MFA9194468.1"/>
    </source>
</evidence>
<evidence type="ECO:0000313" key="2">
    <source>
        <dbReference type="Proteomes" id="UP001574170"/>
    </source>
</evidence>
<protein>
    <submittedName>
        <fullName evidence="1">Transcriptional regulator</fullName>
    </submittedName>
</protein>
<accession>A0ABV4TKA2</accession>
<gene>
    <name evidence="1" type="ORF">AAGV33_08615</name>
</gene>
<keyword evidence="2" id="KW-1185">Reference proteome</keyword>
<proteinExistence type="predicted"/>